<dbReference type="AlphaFoldDB" id="A0A0V0QP77"/>
<evidence type="ECO:0000256" key="2">
    <source>
        <dbReference type="ARBA" id="ARBA00022603"/>
    </source>
</evidence>
<protein>
    <recommendedName>
        <fullName evidence="6">Cyclic nucleotide-binding domain-containing protein</fullName>
    </recommendedName>
</protein>
<evidence type="ECO:0000313" key="8">
    <source>
        <dbReference type="Proteomes" id="UP000054937"/>
    </source>
</evidence>
<dbReference type="Pfam" id="PF13847">
    <property type="entry name" value="Methyltransf_31"/>
    <property type="match status" value="1"/>
</dbReference>
<comment type="caution">
    <text evidence="7">The sequence shown here is derived from an EMBL/GenBank/DDBJ whole genome shotgun (WGS) entry which is preliminary data.</text>
</comment>
<gene>
    <name evidence="7" type="ORF">PPERSA_04305</name>
</gene>
<feature type="domain" description="Cyclic nucleotide-binding" evidence="6">
    <location>
        <begin position="277"/>
        <end position="339"/>
    </location>
</feature>
<dbReference type="SUPFAM" id="SSF53335">
    <property type="entry name" value="S-adenosyl-L-methionine-dependent methyltransferases"/>
    <property type="match status" value="2"/>
</dbReference>
<dbReference type="PROSITE" id="PS50042">
    <property type="entry name" value="CNMP_BINDING_3"/>
    <property type="match status" value="1"/>
</dbReference>
<dbReference type="Gene3D" id="3.40.50.150">
    <property type="entry name" value="Vaccinia Virus protein VP39"/>
    <property type="match status" value="2"/>
</dbReference>
<evidence type="ECO:0000256" key="5">
    <source>
        <dbReference type="SAM" id="MobiDB-lite"/>
    </source>
</evidence>
<dbReference type="PANTHER" id="PTHR12176">
    <property type="entry name" value="SAM-DEPENDENT METHYLTRANSFERASE SUPERFAMILY PROTEIN"/>
    <property type="match status" value="1"/>
</dbReference>
<evidence type="ECO:0000256" key="4">
    <source>
        <dbReference type="ARBA" id="ARBA00023268"/>
    </source>
</evidence>
<reference evidence="7 8" key="1">
    <citation type="journal article" date="2015" name="Sci. Rep.">
        <title>Genome of the facultative scuticociliatosis pathogen Pseudocohnilembus persalinus provides insight into its virulence through horizontal gene transfer.</title>
        <authorList>
            <person name="Xiong J."/>
            <person name="Wang G."/>
            <person name="Cheng J."/>
            <person name="Tian M."/>
            <person name="Pan X."/>
            <person name="Warren A."/>
            <person name="Jiang C."/>
            <person name="Yuan D."/>
            <person name="Miao W."/>
        </authorList>
    </citation>
    <scope>NUCLEOTIDE SEQUENCE [LARGE SCALE GENOMIC DNA]</scope>
    <source>
        <strain evidence="7">36N120E</strain>
    </source>
</reference>
<feature type="compositionally biased region" description="Basic residues" evidence="5">
    <location>
        <begin position="532"/>
        <end position="543"/>
    </location>
</feature>
<feature type="compositionally biased region" description="Acidic residues" evidence="5">
    <location>
        <begin position="570"/>
        <end position="580"/>
    </location>
</feature>
<dbReference type="InParanoid" id="A0A0V0QP77"/>
<dbReference type="PANTHER" id="PTHR12176:SF78">
    <property type="entry name" value="EEF1A LYSINE AND N-TERMINAL METHYLTRANSFERASE"/>
    <property type="match status" value="1"/>
</dbReference>
<evidence type="ECO:0000256" key="1">
    <source>
        <dbReference type="ARBA" id="ARBA00008361"/>
    </source>
</evidence>
<proteinExistence type="inferred from homology"/>
<evidence type="ECO:0000313" key="7">
    <source>
        <dbReference type="EMBL" id="KRX03797.1"/>
    </source>
</evidence>
<dbReference type="InterPro" id="IPR029063">
    <property type="entry name" value="SAM-dependent_MTases_sf"/>
</dbReference>
<dbReference type="GO" id="GO:0008168">
    <property type="term" value="F:methyltransferase activity"/>
    <property type="evidence" value="ECO:0007669"/>
    <property type="project" value="UniProtKB-KW"/>
</dbReference>
<keyword evidence="8" id="KW-1185">Reference proteome</keyword>
<organism evidence="7 8">
    <name type="scientific">Pseudocohnilembus persalinus</name>
    <name type="common">Ciliate</name>
    <dbReference type="NCBI Taxonomy" id="266149"/>
    <lineage>
        <taxon>Eukaryota</taxon>
        <taxon>Sar</taxon>
        <taxon>Alveolata</taxon>
        <taxon>Ciliophora</taxon>
        <taxon>Intramacronucleata</taxon>
        <taxon>Oligohymenophorea</taxon>
        <taxon>Scuticociliatia</taxon>
        <taxon>Philasterida</taxon>
        <taxon>Pseudocohnilembidae</taxon>
        <taxon>Pseudocohnilembus</taxon>
    </lineage>
</organism>
<comment type="similarity">
    <text evidence="1">Belongs to the methyltransferase superfamily.</text>
</comment>
<dbReference type="OrthoDB" id="411785at2759"/>
<dbReference type="GO" id="GO:0032259">
    <property type="term" value="P:methylation"/>
    <property type="evidence" value="ECO:0007669"/>
    <property type="project" value="UniProtKB-KW"/>
</dbReference>
<evidence type="ECO:0000256" key="3">
    <source>
        <dbReference type="ARBA" id="ARBA00022679"/>
    </source>
</evidence>
<feature type="region of interest" description="Disordered" evidence="5">
    <location>
        <begin position="532"/>
        <end position="583"/>
    </location>
</feature>
<name>A0A0V0QP77_PSEPJ</name>
<evidence type="ECO:0000259" key="6">
    <source>
        <dbReference type="PROSITE" id="PS50042"/>
    </source>
</evidence>
<accession>A0A0V0QP77</accession>
<keyword evidence="3" id="KW-0808">Transferase</keyword>
<feature type="compositionally biased region" description="Low complexity" evidence="5">
    <location>
        <begin position="547"/>
        <end position="560"/>
    </location>
</feature>
<dbReference type="Proteomes" id="UP000054937">
    <property type="component" value="Unassembled WGS sequence"/>
</dbReference>
<keyword evidence="2" id="KW-0489">Methyltransferase</keyword>
<sequence length="787" mass="91700">MNILPQNTKEFLNKKYWDKFFGKLKEQGGKDEFFEWYGNYKDFDYILQKILKPNEKMLNIGCGKSLFSEDMYDEGFTNILNIDYSEQVIEDMKNRSQKLRPKLQYEVMDIFNMSYKDDQFENILDKGCLDAVYPDDKPETKEQVLKLFNEIIRVSTKRYVAVSLLQDHIIETILSFFVQLKGYQVSIYEVLIKGSKLYPFLIDIQFKESENNKIALHLKKNENQPIYVDVEECKKEIKNIQLQNHFMGSIKKLRTGQRYTIDLWDAENKTTPKYTLNIVDSQSKSSLESKTCGCFIVPQGKENGYLFSTEKGNFDLLEQTRMSRLIVAILNPGFIFDDLKKVQKELSPALQDVIPKGCSNTPVPFMTDADELGEKGIIVQDDNLVVEEIIIDEEVFRRLILKSNYNQVQSQFKLTYVASNNPQKQYLKEQEHYQLMSKKKNMFIGIDESYLDFDAHRAMVAGLSLFSSQDFNVNEFKVLILGGGLCGLGKFLATHFAHLNITNVEISQSIIDVVQADAISYIEKKVKNQEKNKKKKIAQKKKKNSTDEQSQEQQENQQSNDENKQKEQEEQQQGEEEIQEEQQNQIGNEFGQDYIIIDINGGIGKVSPPEQFLTTEFLQKLQKQLKPNTGVLSINVLAFNDIQKQEVIAKLSSVFDIIYSLDTESDLNEVFYCVNHNFKRQVQSNQEEIILVEPQYIPDRKQQEKNFKNHLKTRSKYWDQTLNIEEQLGQVKMIIPKIHGNTYERNNYHVIGQNEGETFNKTKQQYMKDLSCINKSQQKKKQKRSKK</sequence>
<dbReference type="EMBL" id="LDAU01000126">
    <property type="protein sequence ID" value="KRX03797.1"/>
    <property type="molecule type" value="Genomic_DNA"/>
</dbReference>
<dbReference type="InterPro" id="IPR051419">
    <property type="entry name" value="Lys/N-term_MeTrsfase_sf"/>
</dbReference>
<dbReference type="OMA" id="GKMKVYH"/>
<dbReference type="InterPro" id="IPR025714">
    <property type="entry name" value="Methyltranfer_dom"/>
</dbReference>
<dbReference type="InterPro" id="IPR000595">
    <property type="entry name" value="cNMP-bd_dom"/>
</dbReference>
<keyword evidence="4" id="KW-0511">Multifunctional enzyme</keyword>